<protein>
    <recommendedName>
        <fullName evidence="5">Glycine zipper family protein</fullName>
    </recommendedName>
</protein>
<dbReference type="AlphaFoldDB" id="A0A2K8Z3C0"/>
<name>A0A2K8Z3C0_9BACT</name>
<dbReference type="KEGG" id="spir:CWM47_22470"/>
<evidence type="ECO:0000313" key="3">
    <source>
        <dbReference type="EMBL" id="AUD04362.1"/>
    </source>
</evidence>
<keyword evidence="1" id="KW-0472">Membrane</keyword>
<keyword evidence="4" id="KW-1185">Reference proteome</keyword>
<keyword evidence="1" id="KW-0812">Transmembrane</keyword>
<feature type="transmembrane region" description="Helical" evidence="1">
    <location>
        <begin position="88"/>
        <end position="105"/>
    </location>
</feature>
<dbReference type="EMBL" id="CP025096">
    <property type="protein sequence ID" value="AUD04362.1"/>
    <property type="molecule type" value="Genomic_DNA"/>
</dbReference>
<sequence length="184" mass="20004">MSQRLLRHTCLAVALHLLVSVGLFAQQHEAAVYRVTVVLKTGQRLRGLLSDVDDSYLRVGATNNSRGGLVQLATIRKVIVRRNSKKNAFISGAIVGGLLTGYAANQSLQKNQVRTPLIYGLTITLSAAGGAAAGLLVGSLISNISGRVIRPLDRNNPELFLFRQIEPFTIRYQEDMINSLPNPN</sequence>
<gene>
    <name evidence="3" type="ORF">CWM47_22470</name>
</gene>
<evidence type="ECO:0000313" key="4">
    <source>
        <dbReference type="Proteomes" id="UP000232883"/>
    </source>
</evidence>
<organism evidence="3 4">
    <name type="scientific">Spirosoma pollinicola</name>
    <dbReference type="NCBI Taxonomy" id="2057025"/>
    <lineage>
        <taxon>Bacteria</taxon>
        <taxon>Pseudomonadati</taxon>
        <taxon>Bacteroidota</taxon>
        <taxon>Cytophagia</taxon>
        <taxon>Cytophagales</taxon>
        <taxon>Cytophagaceae</taxon>
        <taxon>Spirosoma</taxon>
    </lineage>
</organism>
<keyword evidence="2" id="KW-0732">Signal</keyword>
<feature type="signal peptide" evidence="2">
    <location>
        <begin position="1"/>
        <end position="25"/>
    </location>
</feature>
<dbReference type="OrthoDB" id="954259at2"/>
<evidence type="ECO:0000256" key="2">
    <source>
        <dbReference type="SAM" id="SignalP"/>
    </source>
</evidence>
<keyword evidence="1" id="KW-1133">Transmembrane helix</keyword>
<dbReference type="Proteomes" id="UP000232883">
    <property type="component" value="Chromosome"/>
</dbReference>
<proteinExistence type="predicted"/>
<evidence type="ECO:0008006" key="5">
    <source>
        <dbReference type="Google" id="ProtNLM"/>
    </source>
</evidence>
<feature type="transmembrane region" description="Helical" evidence="1">
    <location>
        <begin position="117"/>
        <end position="141"/>
    </location>
</feature>
<evidence type="ECO:0000256" key="1">
    <source>
        <dbReference type="SAM" id="Phobius"/>
    </source>
</evidence>
<reference evidence="3 4" key="1">
    <citation type="submission" date="2017-11" db="EMBL/GenBank/DDBJ databases">
        <title>Taxonomic description and genome sequences of Spirosoma HA7 sp. nov., isolated from pollen microhabitat of Corylus avellana.</title>
        <authorList>
            <person name="Ambika Manirajan B."/>
            <person name="Suarez C."/>
            <person name="Ratering S."/>
            <person name="Geissler-Plaum R."/>
            <person name="Cardinale M."/>
            <person name="Sylvia S."/>
        </authorList>
    </citation>
    <scope>NUCLEOTIDE SEQUENCE [LARGE SCALE GENOMIC DNA]</scope>
    <source>
        <strain evidence="3 4">HA7</strain>
    </source>
</reference>
<feature type="chain" id="PRO_5014881826" description="Glycine zipper family protein" evidence="2">
    <location>
        <begin position="26"/>
        <end position="184"/>
    </location>
</feature>
<accession>A0A2K8Z3C0</accession>